<dbReference type="PANTHER" id="PTHR47643">
    <property type="entry name" value="TPR DOMAIN PROTEIN (AFU_ORTHOLOGUE AFUA_5G12710)"/>
    <property type="match status" value="1"/>
</dbReference>
<protein>
    <recommendedName>
        <fullName evidence="1">SET domain-containing protein</fullName>
    </recommendedName>
</protein>
<dbReference type="Proteomes" id="UP001321760">
    <property type="component" value="Unassembled WGS sequence"/>
</dbReference>
<evidence type="ECO:0000313" key="2">
    <source>
        <dbReference type="EMBL" id="KAK4446195.1"/>
    </source>
</evidence>
<sequence>MDRHDVTDLPEFFNSLMGQKKNLQDAQARKGQRPTLNHPMALVFQFNMRVTMKDRKETHHRGKYLLVRCATCQDRMTGILAIVQDESSDAVLLQLYHQEQADDPVETIIEEGMFLIIKEPYLKVTSDGSFGLRVDHVSDVEFLATDDGRIPKIWQGASPKKTAMAWKDRGNEFFGKAEYRAAIRAQVNPYTQALDCSPSDVKAHTIMLNRSLAFIKMRSFERALSDIDAAAALSTPTEKALFRKAQALYGLQRFRECCDVLKTLCLEHPDNKTAKSDLARAIHRLAEHTHGRYDFRKMYTEAATQRPPHLGHATYIGPVTIKNSTISPGGRGLFTTKPVSAGDLLFCEKAFAHAHAHESSADANPRNHTVTVLIDTSTDRVSMGTEQEVANIIIRKLYNNPSLASAVTSLHHGSYQSVKETSVDGHPIVDTFLIRRIIALNSFGCPISSRESHLSHVFKSKDGSAFHSSGIWPQASYINHYCQSNCSRSFIGDMMIARATRDLPAGAELTWWYHPPPTEPIPYLERQKILLRTWGFMCKCPMCRDLRDTPQSVIEKRKQLRVEFRTLIPTRRDGQTRSLISGRPVGLAALKKAEGVVKWIIATYKKAATQVPILAVAELQLVLSREWEERGNPLETAKFALAALESHGFVVEGGDLSKRSRGEALVVKEWGPMMGSVIDCWMFLRNAYRLAAPELAATAEGFAKVSYRICMGEDETFHETYGRFG</sequence>
<dbReference type="Gene3D" id="1.25.40.10">
    <property type="entry name" value="Tetratricopeptide repeat domain"/>
    <property type="match status" value="1"/>
</dbReference>
<gene>
    <name evidence="2" type="ORF">QBC34DRAFT_357213</name>
</gene>
<dbReference type="SMART" id="SM00317">
    <property type="entry name" value="SET"/>
    <property type="match status" value="1"/>
</dbReference>
<keyword evidence="3" id="KW-1185">Reference proteome</keyword>
<proteinExistence type="predicted"/>
<dbReference type="InterPro" id="IPR001214">
    <property type="entry name" value="SET_dom"/>
</dbReference>
<comment type="caution">
    <text evidence="2">The sequence shown here is derived from an EMBL/GenBank/DDBJ whole genome shotgun (WGS) entry which is preliminary data.</text>
</comment>
<dbReference type="SUPFAM" id="SSF82199">
    <property type="entry name" value="SET domain"/>
    <property type="match status" value="1"/>
</dbReference>
<dbReference type="InterPro" id="IPR046341">
    <property type="entry name" value="SET_dom_sf"/>
</dbReference>
<dbReference type="Gene3D" id="2.170.270.10">
    <property type="entry name" value="SET domain"/>
    <property type="match status" value="1"/>
</dbReference>
<name>A0AAV9GFP4_9PEZI</name>
<dbReference type="PANTHER" id="PTHR47643:SF2">
    <property type="entry name" value="TPR DOMAIN PROTEIN (AFU_ORTHOLOGUE AFUA_5G12710)"/>
    <property type="match status" value="1"/>
</dbReference>
<dbReference type="CDD" id="cd20071">
    <property type="entry name" value="SET_SMYD"/>
    <property type="match status" value="1"/>
</dbReference>
<evidence type="ECO:0000313" key="3">
    <source>
        <dbReference type="Proteomes" id="UP001321760"/>
    </source>
</evidence>
<accession>A0AAV9GFP4</accession>
<feature type="non-terminal residue" evidence="2">
    <location>
        <position position="1"/>
    </location>
</feature>
<dbReference type="SUPFAM" id="SSF48452">
    <property type="entry name" value="TPR-like"/>
    <property type="match status" value="1"/>
</dbReference>
<dbReference type="InterPro" id="IPR011990">
    <property type="entry name" value="TPR-like_helical_dom_sf"/>
</dbReference>
<dbReference type="EMBL" id="MU865959">
    <property type="protein sequence ID" value="KAK4446195.1"/>
    <property type="molecule type" value="Genomic_DNA"/>
</dbReference>
<dbReference type="Pfam" id="PF00856">
    <property type="entry name" value="SET"/>
    <property type="match status" value="1"/>
</dbReference>
<dbReference type="InterPro" id="IPR053209">
    <property type="entry name" value="Gramillin-biosynth_MTr"/>
</dbReference>
<evidence type="ECO:0000259" key="1">
    <source>
        <dbReference type="PROSITE" id="PS50280"/>
    </source>
</evidence>
<organism evidence="2 3">
    <name type="scientific">Podospora aff. communis PSN243</name>
    <dbReference type="NCBI Taxonomy" id="3040156"/>
    <lineage>
        <taxon>Eukaryota</taxon>
        <taxon>Fungi</taxon>
        <taxon>Dikarya</taxon>
        <taxon>Ascomycota</taxon>
        <taxon>Pezizomycotina</taxon>
        <taxon>Sordariomycetes</taxon>
        <taxon>Sordariomycetidae</taxon>
        <taxon>Sordariales</taxon>
        <taxon>Podosporaceae</taxon>
        <taxon>Podospora</taxon>
    </lineage>
</organism>
<reference evidence="2" key="2">
    <citation type="submission" date="2023-05" db="EMBL/GenBank/DDBJ databases">
        <authorList>
            <consortium name="Lawrence Berkeley National Laboratory"/>
            <person name="Steindorff A."/>
            <person name="Hensen N."/>
            <person name="Bonometti L."/>
            <person name="Westerberg I."/>
            <person name="Brannstrom I.O."/>
            <person name="Guillou S."/>
            <person name="Cros-Aarteil S."/>
            <person name="Calhoun S."/>
            <person name="Haridas S."/>
            <person name="Kuo A."/>
            <person name="Mondo S."/>
            <person name="Pangilinan J."/>
            <person name="Riley R."/>
            <person name="Labutti K."/>
            <person name="Andreopoulos B."/>
            <person name="Lipzen A."/>
            <person name="Chen C."/>
            <person name="Yanf M."/>
            <person name="Daum C."/>
            <person name="Ng V."/>
            <person name="Clum A."/>
            <person name="Ohm R."/>
            <person name="Martin F."/>
            <person name="Silar P."/>
            <person name="Natvig D."/>
            <person name="Lalanne C."/>
            <person name="Gautier V."/>
            <person name="Ament-Velasquez S.L."/>
            <person name="Kruys A."/>
            <person name="Hutchinson M.I."/>
            <person name="Powell A.J."/>
            <person name="Barry K."/>
            <person name="Miller A.N."/>
            <person name="Grigoriev I.V."/>
            <person name="Debuchy R."/>
            <person name="Gladieux P."/>
            <person name="Thoren M.H."/>
            <person name="Johannesson H."/>
        </authorList>
    </citation>
    <scope>NUCLEOTIDE SEQUENCE</scope>
    <source>
        <strain evidence="2">PSN243</strain>
    </source>
</reference>
<reference evidence="2" key="1">
    <citation type="journal article" date="2023" name="Mol. Phylogenet. Evol.">
        <title>Genome-scale phylogeny and comparative genomics of the fungal order Sordariales.</title>
        <authorList>
            <person name="Hensen N."/>
            <person name="Bonometti L."/>
            <person name="Westerberg I."/>
            <person name="Brannstrom I.O."/>
            <person name="Guillou S."/>
            <person name="Cros-Aarteil S."/>
            <person name="Calhoun S."/>
            <person name="Haridas S."/>
            <person name="Kuo A."/>
            <person name="Mondo S."/>
            <person name="Pangilinan J."/>
            <person name="Riley R."/>
            <person name="LaButti K."/>
            <person name="Andreopoulos B."/>
            <person name="Lipzen A."/>
            <person name="Chen C."/>
            <person name="Yan M."/>
            <person name="Daum C."/>
            <person name="Ng V."/>
            <person name="Clum A."/>
            <person name="Steindorff A."/>
            <person name="Ohm R.A."/>
            <person name="Martin F."/>
            <person name="Silar P."/>
            <person name="Natvig D.O."/>
            <person name="Lalanne C."/>
            <person name="Gautier V."/>
            <person name="Ament-Velasquez S.L."/>
            <person name="Kruys A."/>
            <person name="Hutchinson M.I."/>
            <person name="Powell A.J."/>
            <person name="Barry K."/>
            <person name="Miller A.N."/>
            <person name="Grigoriev I.V."/>
            <person name="Debuchy R."/>
            <person name="Gladieux P."/>
            <person name="Hiltunen Thoren M."/>
            <person name="Johannesson H."/>
        </authorList>
    </citation>
    <scope>NUCLEOTIDE SEQUENCE</scope>
    <source>
        <strain evidence="2">PSN243</strain>
    </source>
</reference>
<dbReference type="PROSITE" id="PS50280">
    <property type="entry name" value="SET"/>
    <property type="match status" value="1"/>
</dbReference>
<feature type="domain" description="SET" evidence="1">
    <location>
        <begin position="317"/>
        <end position="514"/>
    </location>
</feature>
<dbReference type="AlphaFoldDB" id="A0AAV9GFP4"/>